<dbReference type="PROSITE" id="PS51257">
    <property type="entry name" value="PROKAR_LIPOPROTEIN"/>
    <property type="match status" value="1"/>
</dbReference>
<dbReference type="PANTHER" id="PTHR37937:SF1">
    <property type="entry name" value="CONJUGATIVE TRANSFER: DNA TRANSPORT"/>
    <property type="match status" value="1"/>
</dbReference>
<evidence type="ECO:0000256" key="2">
    <source>
        <dbReference type="ARBA" id="ARBA00008806"/>
    </source>
</evidence>
<evidence type="ECO:0000256" key="4">
    <source>
        <dbReference type="ARBA" id="ARBA00022692"/>
    </source>
</evidence>
<dbReference type="CDD" id="cd01127">
    <property type="entry name" value="TrwB_TraG_TraD_VirD4"/>
    <property type="match status" value="2"/>
</dbReference>
<evidence type="ECO:0000256" key="1">
    <source>
        <dbReference type="ARBA" id="ARBA00004651"/>
    </source>
</evidence>
<sequence length="747" mass="84463">MSRVAKKPDFVTISIYAVLAVFVIYFAASLGACFDLSSDEEGKVDFDNLANSLETTLMDTELVFEQVKAGGNALMFPLFTAFGIGLYVLMKVTGKKRFHRKGEEHGSSRWANKKEIALLLDKPPKPKNGEKKPRDQPKPKKGEFVMDNNIILTNDVKMSLNTRQTRKNLNVMVIGGSGSGKSRFYVKPNLMQANTSYVCTDPKGELLRSTGKMLKSYGYKIKVFNLIDMAHSHNYNPFNYIYDVDGNYSATAVIKMVNVLMKNTSKEGGGGGDQFWDDSTKALLAALCFYLVECEDKSMQNFSEVMKLLKKAEVKEGSDDYQSDLDLIFDALEFPEKYQTEEAEHNEQFKSLNLIDLAKSAKPASQYMCLKYYKDFKKAAGDTAKSILISTAVRLQAFNIPEVMDLTCCDNIHLEMIGDEKTVMYIIIPSSDDTFNFLAAMMYTQLFDVLYDRANFKHGGRLPFHVRCLLDEFANVGTIPRFEELLATMRSMEISANVIIQNLSQLKKMYKDSWENVLGNCDSLLFLGGQEPTTLEHVSKTLGKETIDTRSHNRTRGRNGSTSENDGILGRELMTVDELKVMKDNECILFVRGIYPFFCIKFVIEKHPNYKLLEDWDRNNAYLISDIKTVQYGYYDEQENEDLHSEPIDDSEGTSGNVVTKTEITDRRTSSEEALDQEFEQSVTIEDIIGNQVHTFIGAKEFPKDPKHGFAPANLDNTEMVVTAEPNLKPPFTEVTDESYLDSFDVI</sequence>
<gene>
    <name evidence="9" type="ORF">PNU62_08760</name>
</gene>
<evidence type="ECO:0000256" key="3">
    <source>
        <dbReference type="ARBA" id="ARBA00022475"/>
    </source>
</evidence>
<keyword evidence="5 8" id="KW-1133">Transmembrane helix</keyword>
<dbReference type="NCBIfam" id="NF045973">
    <property type="entry name" value="conju_CD1115"/>
    <property type="match status" value="1"/>
</dbReference>
<evidence type="ECO:0000313" key="9">
    <source>
        <dbReference type="EMBL" id="MDB8745103.1"/>
    </source>
</evidence>
<comment type="subcellular location">
    <subcellularLocation>
        <location evidence="1">Cell membrane</location>
        <topology evidence="1">Multi-pass membrane protein</topology>
    </subcellularLocation>
</comment>
<protein>
    <submittedName>
        <fullName evidence="9">Type IV secretory system conjugative DNA transfer family protein</fullName>
    </submittedName>
</protein>
<evidence type="ECO:0000256" key="8">
    <source>
        <dbReference type="SAM" id="Phobius"/>
    </source>
</evidence>
<keyword evidence="3" id="KW-1003">Cell membrane</keyword>
<proteinExistence type="inferred from homology"/>
<feature type="region of interest" description="Disordered" evidence="7">
    <location>
        <begin position="121"/>
        <end position="143"/>
    </location>
</feature>
<keyword evidence="4 8" id="KW-0812">Transmembrane</keyword>
<accession>A0AAW6E3S3</accession>
<reference evidence="9" key="1">
    <citation type="submission" date="2023-01" db="EMBL/GenBank/DDBJ databases">
        <title>Human gut microbiome strain richness.</title>
        <authorList>
            <person name="Chen-Liaw A."/>
        </authorList>
    </citation>
    <scope>NUCLEOTIDE SEQUENCE</scope>
    <source>
        <strain evidence="9">1001275st1_F4_1001275B_160808</strain>
    </source>
</reference>
<comment type="similarity">
    <text evidence="2">Belongs to the VirD4/TraG family.</text>
</comment>
<name>A0AAW6E3S3_9FIRM</name>
<dbReference type="Pfam" id="PF02534">
    <property type="entry name" value="T4SS-DNA_transf"/>
    <property type="match status" value="1"/>
</dbReference>
<dbReference type="GO" id="GO:0005886">
    <property type="term" value="C:plasma membrane"/>
    <property type="evidence" value="ECO:0007669"/>
    <property type="project" value="UniProtKB-SubCell"/>
</dbReference>
<evidence type="ECO:0000313" key="10">
    <source>
        <dbReference type="Proteomes" id="UP001211015"/>
    </source>
</evidence>
<dbReference type="Gene3D" id="3.40.50.300">
    <property type="entry name" value="P-loop containing nucleotide triphosphate hydrolases"/>
    <property type="match status" value="1"/>
</dbReference>
<dbReference type="InterPro" id="IPR003688">
    <property type="entry name" value="TraG/VirD4"/>
</dbReference>
<dbReference type="SUPFAM" id="SSF52540">
    <property type="entry name" value="P-loop containing nucleoside triphosphate hydrolases"/>
    <property type="match status" value="1"/>
</dbReference>
<dbReference type="PANTHER" id="PTHR37937">
    <property type="entry name" value="CONJUGATIVE TRANSFER: DNA TRANSPORT"/>
    <property type="match status" value="1"/>
</dbReference>
<dbReference type="InterPro" id="IPR027417">
    <property type="entry name" value="P-loop_NTPase"/>
</dbReference>
<feature type="transmembrane region" description="Helical" evidence="8">
    <location>
        <begin position="12"/>
        <end position="32"/>
    </location>
</feature>
<dbReference type="Proteomes" id="UP001211015">
    <property type="component" value="Unassembled WGS sequence"/>
</dbReference>
<evidence type="ECO:0000256" key="6">
    <source>
        <dbReference type="ARBA" id="ARBA00023136"/>
    </source>
</evidence>
<dbReference type="InterPro" id="IPR051539">
    <property type="entry name" value="T4SS-coupling_protein"/>
</dbReference>
<evidence type="ECO:0000256" key="5">
    <source>
        <dbReference type="ARBA" id="ARBA00022989"/>
    </source>
</evidence>
<evidence type="ECO:0000256" key="7">
    <source>
        <dbReference type="SAM" id="MobiDB-lite"/>
    </source>
</evidence>
<feature type="region of interest" description="Disordered" evidence="7">
    <location>
        <begin position="546"/>
        <end position="566"/>
    </location>
</feature>
<organism evidence="9 10">
    <name type="scientific">Ruminococcus bicirculans</name>
    <name type="common">ex Wegman et al. 2014</name>
    <dbReference type="NCBI Taxonomy" id="1160721"/>
    <lineage>
        <taxon>Bacteria</taxon>
        <taxon>Bacillati</taxon>
        <taxon>Bacillota</taxon>
        <taxon>Clostridia</taxon>
        <taxon>Eubacteriales</taxon>
        <taxon>Oscillospiraceae</taxon>
        <taxon>Ruminococcus</taxon>
    </lineage>
</organism>
<feature type="transmembrane region" description="Helical" evidence="8">
    <location>
        <begin position="73"/>
        <end position="90"/>
    </location>
</feature>
<comment type="caution">
    <text evidence="9">The sequence shown here is derived from an EMBL/GenBank/DDBJ whole genome shotgun (WGS) entry which is preliminary data.</text>
</comment>
<dbReference type="RefSeq" id="WP_195388715.1">
    <property type="nucleotide sequence ID" value="NZ_DAWEGH010000070.1"/>
</dbReference>
<dbReference type="AlphaFoldDB" id="A0AAW6E3S3"/>
<dbReference type="EMBL" id="JAQMLV010000010">
    <property type="protein sequence ID" value="MDB8745103.1"/>
    <property type="molecule type" value="Genomic_DNA"/>
</dbReference>
<keyword evidence="6 8" id="KW-0472">Membrane</keyword>